<dbReference type="Gene3D" id="1.10.1740.10">
    <property type="match status" value="1"/>
</dbReference>
<proteinExistence type="inferred from homology"/>
<dbReference type="NCBIfam" id="TIGR02937">
    <property type="entry name" value="sigma70-ECF"/>
    <property type="match status" value="1"/>
</dbReference>
<evidence type="ECO:0000256" key="4">
    <source>
        <dbReference type="ARBA" id="ARBA00023082"/>
    </source>
</evidence>
<dbReference type="SUPFAM" id="SSF46894">
    <property type="entry name" value="C-terminal effector domain of the bipartite response regulators"/>
    <property type="match status" value="1"/>
</dbReference>
<comment type="caution">
    <text evidence="10">The sequence shown here is derived from an EMBL/GenBank/DDBJ whole genome shotgun (WGS) entry which is preliminary data.</text>
</comment>
<evidence type="ECO:0000256" key="2">
    <source>
        <dbReference type="ARBA" id="ARBA00021245"/>
    </source>
</evidence>
<evidence type="ECO:0000259" key="9">
    <source>
        <dbReference type="Pfam" id="PF08281"/>
    </source>
</evidence>
<dbReference type="Pfam" id="PF04542">
    <property type="entry name" value="Sigma70_r2"/>
    <property type="match status" value="1"/>
</dbReference>
<dbReference type="GO" id="GO:0003677">
    <property type="term" value="F:DNA binding"/>
    <property type="evidence" value="ECO:0007669"/>
    <property type="project" value="UniProtKB-KW"/>
</dbReference>
<dbReference type="InterPro" id="IPR013249">
    <property type="entry name" value="RNA_pol_sigma70_r4_t2"/>
</dbReference>
<dbReference type="RefSeq" id="WP_188531554.1">
    <property type="nucleotide sequence ID" value="NZ_BMGR01000008.1"/>
</dbReference>
<evidence type="ECO:0000256" key="3">
    <source>
        <dbReference type="ARBA" id="ARBA00023015"/>
    </source>
</evidence>
<keyword evidence="4" id="KW-0731">Sigma factor</keyword>
<reference evidence="10" key="1">
    <citation type="journal article" date="2014" name="Int. J. Syst. Evol. Microbiol.">
        <title>Complete genome sequence of Corynebacterium casei LMG S-19264T (=DSM 44701T), isolated from a smear-ripened cheese.</title>
        <authorList>
            <consortium name="US DOE Joint Genome Institute (JGI-PGF)"/>
            <person name="Walter F."/>
            <person name="Albersmeier A."/>
            <person name="Kalinowski J."/>
            <person name="Ruckert C."/>
        </authorList>
    </citation>
    <scope>NUCLEOTIDE SEQUENCE</scope>
    <source>
        <strain evidence="10">CGMCC 1.12987</strain>
    </source>
</reference>
<name>A0A917D247_9BACL</name>
<dbReference type="InterPro" id="IPR007627">
    <property type="entry name" value="RNA_pol_sigma70_r2"/>
</dbReference>
<keyword evidence="6" id="KW-0804">Transcription</keyword>
<evidence type="ECO:0000313" key="11">
    <source>
        <dbReference type="Proteomes" id="UP000644756"/>
    </source>
</evidence>
<dbReference type="GO" id="GO:0016987">
    <property type="term" value="F:sigma factor activity"/>
    <property type="evidence" value="ECO:0007669"/>
    <property type="project" value="UniProtKB-KW"/>
</dbReference>
<dbReference type="InterPro" id="IPR036388">
    <property type="entry name" value="WH-like_DNA-bd_sf"/>
</dbReference>
<feature type="domain" description="RNA polymerase sigma-70 region 2" evidence="8">
    <location>
        <begin position="29"/>
        <end position="96"/>
    </location>
</feature>
<organism evidence="10 11">
    <name type="scientific">Paenibacillus abyssi</name>
    <dbReference type="NCBI Taxonomy" id="1340531"/>
    <lineage>
        <taxon>Bacteria</taxon>
        <taxon>Bacillati</taxon>
        <taxon>Bacillota</taxon>
        <taxon>Bacilli</taxon>
        <taxon>Bacillales</taxon>
        <taxon>Paenibacillaceae</taxon>
        <taxon>Paenibacillus</taxon>
    </lineage>
</organism>
<evidence type="ECO:0000256" key="6">
    <source>
        <dbReference type="ARBA" id="ARBA00023163"/>
    </source>
</evidence>
<evidence type="ECO:0000256" key="7">
    <source>
        <dbReference type="ARBA" id="ARBA00024701"/>
    </source>
</evidence>
<keyword evidence="5" id="KW-0238">DNA-binding</keyword>
<evidence type="ECO:0000256" key="1">
    <source>
        <dbReference type="ARBA" id="ARBA00007788"/>
    </source>
</evidence>
<dbReference type="PIRSF" id="PIRSF002939">
    <property type="entry name" value="RNA_polymerase_sigma-H_factor"/>
    <property type="match status" value="1"/>
</dbReference>
<accession>A0A917D247</accession>
<evidence type="ECO:0000256" key="5">
    <source>
        <dbReference type="ARBA" id="ARBA00023125"/>
    </source>
</evidence>
<comment type="similarity">
    <text evidence="1">Belongs to the sigma-70 factor family.</text>
</comment>
<dbReference type="InterPro" id="IPR013325">
    <property type="entry name" value="RNA_pol_sigma_r2"/>
</dbReference>
<protein>
    <recommendedName>
        <fullName evidence="2">RNA polymerase sigma factor SigS</fullName>
    </recommendedName>
</protein>
<dbReference type="GO" id="GO:0006352">
    <property type="term" value="P:DNA-templated transcription initiation"/>
    <property type="evidence" value="ECO:0007669"/>
    <property type="project" value="InterPro"/>
</dbReference>
<evidence type="ECO:0000313" key="10">
    <source>
        <dbReference type="EMBL" id="GGG08468.1"/>
    </source>
</evidence>
<reference evidence="10" key="2">
    <citation type="submission" date="2020-09" db="EMBL/GenBank/DDBJ databases">
        <authorList>
            <person name="Sun Q."/>
            <person name="Zhou Y."/>
        </authorList>
    </citation>
    <scope>NUCLEOTIDE SEQUENCE</scope>
    <source>
        <strain evidence="10">CGMCC 1.12987</strain>
    </source>
</reference>
<dbReference type="Proteomes" id="UP000644756">
    <property type="component" value="Unassembled WGS sequence"/>
</dbReference>
<gene>
    <name evidence="10" type="primary">sigH</name>
    <name evidence="10" type="ORF">GCM10010916_26690</name>
</gene>
<dbReference type="SUPFAM" id="SSF88946">
    <property type="entry name" value="Sigma2 domain of RNA polymerase sigma factors"/>
    <property type="match status" value="1"/>
</dbReference>
<dbReference type="InterPro" id="IPR016032">
    <property type="entry name" value="Sig_transdc_resp-reg_C-effctor"/>
</dbReference>
<dbReference type="Pfam" id="PF08281">
    <property type="entry name" value="Sigma70_r4_2"/>
    <property type="match status" value="1"/>
</dbReference>
<dbReference type="InterPro" id="IPR014284">
    <property type="entry name" value="RNA_pol_sigma-70_dom"/>
</dbReference>
<keyword evidence="11" id="KW-1185">Reference proteome</keyword>
<comment type="function">
    <text evidence="7">Sigma factors are initiation factors that promote the attachment of RNA polymerase to specific initiation sites and are then released. Sigma-S contributes to the protection against external stress, thus playing a role in cellular fitness and survival.</text>
</comment>
<keyword evidence="3" id="KW-0805">Transcription regulation</keyword>
<dbReference type="InterPro" id="IPR016371">
    <property type="entry name" value="RNA_pol_sigma-H_factor"/>
</dbReference>
<dbReference type="Gene3D" id="1.10.10.10">
    <property type="entry name" value="Winged helix-like DNA-binding domain superfamily/Winged helix DNA-binding domain"/>
    <property type="match status" value="1"/>
</dbReference>
<evidence type="ECO:0000259" key="8">
    <source>
        <dbReference type="Pfam" id="PF04542"/>
    </source>
</evidence>
<dbReference type="PANTHER" id="PTHR30385">
    <property type="entry name" value="SIGMA FACTOR F FLAGELLAR"/>
    <property type="match status" value="1"/>
</dbReference>
<dbReference type="PANTHER" id="PTHR30385:SF1">
    <property type="entry name" value="RNA POLYMERASE SIGMA-H FACTOR"/>
    <property type="match status" value="1"/>
</dbReference>
<dbReference type="AlphaFoldDB" id="A0A917D247"/>
<sequence length="204" mass="23648">MTTIIETLTDEELVLRYMEGEQEAFNSLLAKYTPMIHYYCSRFFAGGMVKADLYQEGCTGLYIALMKFESDKGTFHAFARLHIRNHILNAVKLATRRKHYFLNHYISFFQRMEDSGAEEGMFMDFVSDAPTPEEAYLIKEETREHQLQLNQVVRNMSRIELQVFMEIMDGKSYKEAAEHISVSPKAVDNAISRIKKKALHIQAS</sequence>
<feature type="domain" description="RNA polymerase sigma factor 70 region 4 type 2" evidence="9">
    <location>
        <begin position="149"/>
        <end position="197"/>
    </location>
</feature>
<dbReference type="EMBL" id="BMGR01000008">
    <property type="protein sequence ID" value="GGG08468.1"/>
    <property type="molecule type" value="Genomic_DNA"/>
</dbReference>